<dbReference type="UniPathway" id="UPA00904">
    <property type="reaction ID" value="UER00871"/>
</dbReference>
<evidence type="ECO:0000256" key="3">
    <source>
        <dbReference type="ARBA" id="ARBA00022801"/>
    </source>
</evidence>
<evidence type="ECO:0000256" key="6">
    <source>
        <dbReference type="HAMAP-Rule" id="MF_01684"/>
    </source>
</evidence>
<evidence type="ECO:0000256" key="1">
    <source>
        <dbReference type="ARBA" id="ARBA00004945"/>
    </source>
</evidence>
<feature type="binding site" evidence="6">
    <location>
        <position position="151"/>
    </location>
    <ligand>
        <name>substrate</name>
    </ligand>
</feature>
<evidence type="ECO:0000256" key="2">
    <source>
        <dbReference type="ARBA" id="ARBA00022605"/>
    </source>
</evidence>
<dbReference type="GO" id="GO:0019509">
    <property type="term" value="P:L-methionine salvage from methylthioadenosine"/>
    <property type="evidence" value="ECO:0007669"/>
    <property type="project" value="UniProtKB-UniRule"/>
</dbReference>
<keyword evidence="3 6" id="KW-0378">Hydrolase</keyword>
<dbReference type="GeneID" id="97258527"/>
<gene>
    <name evidence="6" type="primary">mtnN</name>
    <name evidence="8" type="ordered locus">Ornrh_1927</name>
</gene>
<dbReference type="RefSeq" id="WP_014791594.1">
    <property type="nucleotide sequence ID" value="NC_018016.1"/>
</dbReference>
<dbReference type="STRING" id="867902.Ornrh_1927"/>
<dbReference type="GO" id="GO:0009164">
    <property type="term" value="P:nucleoside catabolic process"/>
    <property type="evidence" value="ECO:0007669"/>
    <property type="project" value="InterPro"/>
</dbReference>
<evidence type="ECO:0000256" key="5">
    <source>
        <dbReference type="ARBA" id="ARBA00050313"/>
    </source>
</evidence>
<dbReference type="PANTHER" id="PTHR46832:SF1">
    <property type="entry name" value="5'-METHYLTHIOADENOSINE_S-ADENOSYLHOMOCYSTEINE NUCLEOSIDASE"/>
    <property type="match status" value="1"/>
</dbReference>
<dbReference type="EC" id="3.2.2.9" evidence="6"/>
<dbReference type="SUPFAM" id="SSF53167">
    <property type="entry name" value="Purine and uridine phosphorylases"/>
    <property type="match status" value="1"/>
</dbReference>
<comment type="similarity">
    <text evidence="6">Belongs to the PNP/UDP phosphorylase family. MtnN subfamily.</text>
</comment>
<keyword evidence="9" id="KW-1185">Reference proteome</keyword>
<evidence type="ECO:0000256" key="4">
    <source>
        <dbReference type="ARBA" id="ARBA00023167"/>
    </source>
</evidence>
<protein>
    <recommendedName>
        <fullName evidence="6">5'-methylthioadenosine/S-adenosylhomocysteine nucleosidase</fullName>
        <shortName evidence="6">MTA/SAH nucleosidase</shortName>
        <shortName evidence="6">MTAN</shortName>
        <ecNumber evidence="6">3.2.2.9</ecNumber>
    </recommendedName>
    <alternativeName>
        <fullName evidence="6">5'-deoxyadenosine nucleosidase</fullName>
        <shortName evidence="6">DOA nucleosidase</shortName>
        <shortName evidence="6">dAdo nucleosidase</shortName>
    </alternativeName>
    <alternativeName>
        <fullName evidence="6">5'-methylthioadenosine nucleosidase</fullName>
        <shortName evidence="6">MTA nucleosidase</shortName>
    </alternativeName>
    <alternativeName>
        <fullName evidence="6">S-adenosylhomocysteine nucleosidase</fullName>
        <shortName evidence="6">AdoHcy nucleosidase</shortName>
        <shortName evidence="6">SAH nucleosidase</shortName>
        <shortName evidence="6">SRH nucleosidase</shortName>
    </alternativeName>
</protein>
<dbReference type="GO" id="GO:0008782">
    <property type="term" value="F:adenosylhomocysteine nucleosidase activity"/>
    <property type="evidence" value="ECO:0007669"/>
    <property type="project" value="UniProtKB-UniRule"/>
</dbReference>
<sequence>MKIGIIGAMEVEISLLREKIENLEATTLYNFKFYQGNYGNHEIIVVLSGVGKVSAAVATTLLIDHYQPDLIINTGTAGGLQNVRVGDIILATEVRHHDVDLTGFGYELGQQSQMPAAFIPAETFRQKAEDLVQQKTGQAAHGLIVSGDAFINDPEKFAWIKENFPDAKAVEMEAAAIAQVCHQMNTPFIIQRAISDIAGEGNTQSFDQFVKKAGAISAEINLEFVKNL</sequence>
<dbReference type="GO" id="GO:0008930">
    <property type="term" value="F:methylthioadenosine nucleosidase activity"/>
    <property type="evidence" value="ECO:0007669"/>
    <property type="project" value="UniProtKB-UniRule"/>
</dbReference>
<dbReference type="Gene3D" id="3.40.50.1580">
    <property type="entry name" value="Nucleoside phosphorylase domain"/>
    <property type="match status" value="1"/>
</dbReference>
<feature type="active site" description="Proton acceptor" evidence="6">
    <location>
        <position position="12"/>
    </location>
</feature>
<dbReference type="NCBIfam" id="TIGR01704">
    <property type="entry name" value="MTA_SAH-Nsdase"/>
    <property type="match status" value="1"/>
</dbReference>
<dbReference type="PATRIC" id="fig|867902.3.peg.1871"/>
<dbReference type="InterPro" id="IPR010049">
    <property type="entry name" value="MTA_SAH_Nsdase"/>
</dbReference>
<feature type="domain" description="Nucleoside phosphorylase" evidence="7">
    <location>
        <begin position="2"/>
        <end position="225"/>
    </location>
</feature>
<dbReference type="PANTHER" id="PTHR46832">
    <property type="entry name" value="5'-METHYLTHIOADENOSINE/S-ADENOSYLHOMOCYSTEINE NUCLEOSIDASE"/>
    <property type="match status" value="1"/>
</dbReference>
<evidence type="ECO:0000259" key="7">
    <source>
        <dbReference type="Pfam" id="PF01048"/>
    </source>
</evidence>
<keyword evidence="2 6" id="KW-0028">Amino-acid biosynthesis</keyword>
<reference evidence="8 9" key="1">
    <citation type="submission" date="2012-06" db="EMBL/GenBank/DDBJ databases">
        <title>The complete genome of Ornithobacterium rhinotracheale DSM 15997.</title>
        <authorList>
            <consortium name="US DOE Joint Genome Institute (JGI-PGF)"/>
            <person name="Lucas S."/>
            <person name="Copeland A."/>
            <person name="Lapidus A."/>
            <person name="Goodwin L."/>
            <person name="Pitluck S."/>
            <person name="Peters L."/>
            <person name="Mikhailova N."/>
            <person name="Teshima H."/>
            <person name="Kyrpides N."/>
            <person name="Mavromatis K."/>
            <person name="Pagani I."/>
            <person name="Ivanova N."/>
            <person name="Ovchinnikova G."/>
            <person name="Zeytun A."/>
            <person name="Detter J.C."/>
            <person name="Han C."/>
            <person name="Land M."/>
            <person name="Hauser L."/>
            <person name="Markowitz V."/>
            <person name="Cheng J.-F."/>
            <person name="Hugenholtz P."/>
            <person name="Woyke T."/>
            <person name="Wu D."/>
            <person name="Lang E."/>
            <person name="Kopitz M."/>
            <person name="Brambilla E."/>
            <person name="Klenk H.-P."/>
            <person name="Eisen J.A."/>
        </authorList>
    </citation>
    <scope>NUCLEOTIDE SEQUENCE [LARGE SCALE GENOMIC DNA]</scope>
    <source>
        <strain evidence="9">ATCC 51463 / DSM 15997 / CCUG 23171 / LMG 9086</strain>
    </source>
</reference>
<dbReference type="CDD" id="cd09008">
    <property type="entry name" value="MTAN"/>
    <property type="match status" value="1"/>
</dbReference>
<feature type="active site" description="Proton donor" evidence="6">
    <location>
        <position position="196"/>
    </location>
</feature>
<feature type="binding site" evidence="6">
    <location>
        <position position="78"/>
    </location>
    <ligand>
        <name>substrate</name>
    </ligand>
</feature>
<dbReference type="NCBIfam" id="NF004079">
    <property type="entry name" value="PRK05584.1"/>
    <property type="match status" value="1"/>
</dbReference>
<dbReference type="FunFam" id="3.40.50.1580:FF:000001">
    <property type="entry name" value="MTA/SAH nucleosidase family protein"/>
    <property type="match status" value="1"/>
</dbReference>
<dbReference type="HOGENOM" id="CLU_031248_2_2_10"/>
<dbReference type="GeneID" id="71569976"/>
<dbReference type="Proteomes" id="UP000006051">
    <property type="component" value="Chromosome"/>
</dbReference>
<keyword evidence="4 6" id="KW-0486">Methionine biosynthesis</keyword>
<dbReference type="HAMAP" id="MF_01684">
    <property type="entry name" value="Salvage_MtnN"/>
    <property type="match status" value="1"/>
</dbReference>
<dbReference type="KEGG" id="orh:Ornrh_1927"/>
<evidence type="ECO:0000313" key="9">
    <source>
        <dbReference type="Proteomes" id="UP000006051"/>
    </source>
</evidence>
<dbReference type="GO" id="GO:0019284">
    <property type="term" value="P:L-methionine salvage from S-adenosylmethionine"/>
    <property type="evidence" value="ECO:0007669"/>
    <property type="project" value="TreeGrafter"/>
</dbReference>
<organism evidence="8 9">
    <name type="scientific">Ornithobacterium rhinotracheale (strain ATCC 51463 / DSM 15997 / CCUG 23171 / CIP 104009 / LMG 9086)</name>
    <dbReference type="NCBI Taxonomy" id="867902"/>
    <lineage>
        <taxon>Bacteria</taxon>
        <taxon>Pseudomonadati</taxon>
        <taxon>Bacteroidota</taxon>
        <taxon>Flavobacteriia</taxon>
        <taxon>Flavobacteriales</taxon>
        <taxon>Weeksellaceae</taxon>
        <taxon>Ornithobacterium</taxon>
    </lineage>
</organism>
<dbReference type="Pfam" id="PF01048">
    <property type="entry name" value="PNP_UDP_1"/>
    <property type="match status" value="1"/>
</dbReference>
<dbReference type="eggNOG" id="COG0775">
    <property type="taxonomic scope" value="Bacteria"/>
</dbReference>
<comment type="catalytic activity">
    <reaction evidence="6">
        <text>S-methyl-5'-thioadenosine + H2O = 5-(methylsulfanyl)-D-ribose + adenine</text>
        <dbReference type="Rhea" id="RHEA:13617"/>
        <dbReference type="ChEBI" id="CHEBI:15377"/>
        <dbReference type="ChEBI" id="CHEBI:16708"/>
        <dbReference type="ChEBI" id="CHEBI:17509"/>
        <dbReference type="ChEBI" id="CHEBI:78440"/>
        <dbReference type="EC" id="3.2.2.9"/>
    </reaction>
</comment>
<evidence type="ECO:0000313" key="8">
    <source>
        <dbReference type="EMBL" id="AFL98072.1"/>
    </source>
</evidence>
<dbReference type="GO" id="GO:0005829">
    <property type="term" value="C:cytosol"/>
    <property type="evidence" value="ECO:0007669"/>
    <property type="project" value="TreeGrafter"/>
</dbReference>
<dbReference type="EMBL" id="CP003283">
    <property type="protein sequence ID" value="AFL98072.1"/>
    <property type="molecule type" value="Genomic_DNA"/>
</dbReference>
<proteinExistence type="inferred from homology"/>
<comment type="pathway">
    <text evidence="1 6">Amino-acid biosynthesis; L-methionine biosynthesis via salvage pathway; S-methyl-5-thio-alpha-D-ribose 1-phosphate from S-methyl-5'-thioadenosine (hydrolase route): step 1/2.</text>
</comment>
<dbReference type="InterPro" id="IPR000845">
    <property type="entry name" value="Nucleoside_phosphorylase_d"/>
</dbReference>
<accession>I4A288</accession>
<comment type="catalytic activity">
    <reaction evidence="6">
        <text>S-adenosyl-L-homocysteine + H2O = S-(5-deoxy-D-ribos-5-yl)-L-homocysteine + adenine</text>
        <dbReference type="Rhea" id="RHEA:17805"/>
        <dbReference type="ChEBI" id="CHEBI:15377"/>
        <dbReference type="ChEBI" id="CHEBI:16708"/>
        <dbReference type="ChEBI" id="CHEBI:57856"/>
        <dbReference type="ChEBI" id="CHEBI:58195"/>
        <dbReference type="EC" id="3.2.2.9"/>
    </reaction>
</comment>
<dbReference type="InterPro" id="IPR035994">
    <property type="entry name" value="Nucleoside_phosphorylase_sf"/>
</dbReference>
<comment type="function">
    <text evidence="6">Catalyzes the irreversible cleavage of the glycosidic bond in both 5'-methylthioadenosine (MTA) and S-adenosylhomocysteine (SAH/AdoHcy) to adenine and the corresponding thioribose, 5'-methylthioribose and S-ribosylhomocysteine, respectively. Also cleaves 5'-deoxyadenosine, a toxic by-product of radical S-adenosylmethionine (SAM) enzymes, into 5-deoxyribose and adenine.</text>
</comment>
<name>I4A288_ORNRL</name>
<comment type="catalytic activity">
    <reaction evidence="5">
        <text>5'-deoxyadenosine + H2O = 5-deoxy-D-ribose + adenine</text>
        <dbReference type="Rhea" id="RHEA:29859"/>
        <dbReference type="ChEBI" id="CHEBI:15377"/>
        <dbReference type="ChEBI" id="CHEBI:16708"/>
        <dbReference type="ChEBI" id="CHEBI:17319"/>
        <dbReference type="ChEBI" id="CHEBI:149540"/>
        <dbReference type="EC" id="3.2.2.9"/>
    </reaction>
    <physiologicalReaction direction="left-to-right" evidence="5">
        <dbReference type="Rhea" id="RHEA:29860"/>
    </physiologicalReaction>
</comment>
<feature type="binding site" evidence="6">
    <location>
        <begin position="172"/>
        <end position="173"/>
    </location>
    <ligand>
        <name>substrate</name>
    </ligand>
</feature>
<dbReference type="AlphaFoldDB" id="I4A288"/>